<reference evidence="1" key="1">
    <citation type="submission" date="2019-12" db="EMBL/GenBank/DDBJ databases">
        <title>Genome sequencing and annotation of Brassica cretica.</title>
        <authorList>
            <person name="Studholme D.J."/>
            <person name="Sarris P."/>
        </authorList>
    </citation>
    <scope>NUCLEOTIDE SEQUENCE</scope>
    <source>
        <strain evidence="1">PFS-109/04</strain>
        <tissue evidence="1">Leaf</tissue>
    </source>
</reference>
<dbReference type="Proteomes" id="UP000712600">
    <property type="component" value="Unassembled WGS sequence"/>
</dbReference>
<gene>
    <name evidence="1" type="ORF">F2Q69_00022382</name>
</gene>
<dbReference type="AlphaFoldDB" id="A0A8S9QBI2"/>
<evidence type="ECO:0000313" key="1">
    <source>
        <dbReference type="EMBL" id="KAF3539487.1"/>
    </source>
</evidence>
<dbReference type="EMBL" id="QGKX02001290">
    <property type="protein sequence ID" value="KAF3539487.1"/>
    <property type="molecule type" value="Genomic_DNA"/>
</dbReference>
<accession>A0A8S9QBI2</accession>
<organism evidence="1 2">
    <name type="scientific">Brassica cretica</name>
    <name type="common">Mustard</name>
    <dbReference type="NCBI Taxonomy" id="69181"/>
    <lineage>
        <taxon>Eukaryota</taxon>
        <taxon>Viridiplantae</taxon>
        <taxon>Streptophyta</taxon>
        <taxon>Embryophyta</taxon>
        <taxon>Tracheophyta</taxon>
        <taxon>Spermatophyta</taxon>
        <taxon>Magnoliopsida</taxon>
        <taxon>eudicotyledons</taxon>
        <taxon>Gunneridae</taxon>
        <taxon>Pentapetalae</taxon>
        <taxon>rosids</taxon>
        <taxon>malvids</taxon>
        <taxon>Brassicales</taxon>
        <taxon>Brassicaceae</taxon>
        <taxon>Brassiceae</taxon>
        <taxon>Brassica</taxon>
    </lineage>
</organism>
<proteinExistence type="predicted"/>
<protein>
    <submittedName>
        <fullName evidence="1">Uncharacterized protein</fullName>
    </submittedName>
</protein>
<sequence>MNSPTKDPWTFVSGPKAVYNPEVFYRTRRSCGNPESLDTEIVSGPGGPGGHLGTRRFLQTLRSYLGPRGRIRTQRSFGNPEVPSDPEVVFRTRRSYLGPEGRLRTRRSFGNPKVPSNPEVVFGTRRPGVRKDPKYLVLQGPYSAFLGKTTTGLEGAGVGVMTQVPGFAAFHVWRSRILIAPCISRNWHDSYDASCVRVSVQYFALYVICSLPEWNDAWVGAGASLNRNLEARVLPEAWMIFPNKFALYFSISSSNSENNLCTQVNWSCSFSVGFPWAGHRSSNPSFPVGINIGLSMEGPLDFTLIDLGRSGHLALHVDWTARLIRLAGEDHLYMLKSAISDLLPRSEAGILDLRFALK</sequence>
<comment type="caution">
    <text evidence="1">The sequence shown here is derived from an EMBL/GenBank/DDBJ whole genome shotgun (WGS) entry which is preliminary data.</text>
</comment>
<evidence type="ECO:0000313" key="2">
    <source>
        <dbReference type="Proteomes" id="UP000712600"/>
    </source>
</evidence>
<name>A0A8S9QBI2_BRACR</name>